<proteinExistence type="predicted"/>
<keyword evidence="2" id="KW-1185">Reference proteome</keyword>
<accession>S2W0K0</accession>
<dbReference type="Proteomes" id="UP000014417">
    <property type="component" value="Unassembled WGS sequence"/>
</dbReference>
<dbReference type="EMBL" id="AGZR01000009">
    <property type="protein sequence ID" value="EPD31890.1"/>
    <property type="molecule type" value="Genomic_DNA"/>
</dbReference>
<evidence type="ECO:0000313" key="2">
    <source>
        <dbReference type="Proteomes" id="UP000014417"/>
    </source>
</evidence>
<name>S2W0K0_9ACTN</name>
<sequence>MSTYQAALEVMSALAPKLEALEVIVTIDQQQAQSAIDAGAACVYIGVPDINDMAASMLELDFQILIISPSRVDKATAWRSLDQLVAAVDEAIGLDAARAYDWRTPHGDTYPAFDATYTQIRPKENTL</sequence>
<organism evidence="1 2">
    <name type="scientific">Propionimicrobium lymphophilum ACS-093-V-SCH5</name>
    <dbReference type="NCBI Taxonomy" id="883161"/>
    <lineage>
        <taxon>Bacteria</taxon>
        <taxon>Bacillati</taxon>
        <taxon>Actinomycetota</taxon>
        <taxon>Actinomycetes</taxon>
        <taxon>Propionibacteriales</taxon>
        <taxon>Propionibacteriaceae</taxon>
        <taxon>Propionimicrobium</taxon>
    </lineage>
</organism>
<evidence type="ECO:0000313" key="1">
    <source>
        <dbReference type="EMBL" id="EPD31890.1"/>
    </source>
</evidence>
<reference evidence="1 2" key="1">
    <citation type="submission" date="2013-04" db="EMBL/GenBank/DDBJ databases">
        <title>The Genome Sequence of Propionimicrobium lymphophilum ACS-093-V-SCH5.</title>
        <authorList>
            <consortium name="The Broad Institute Genomics Platform"/>
            <person name="Earl A."/>
            <person name="Ward D."/>
            <person name="Feldgarden M."/>
            <person name="Gevers D."/>
            <person name="Saerens B."/>
            <person name="Vaneechoutte M."/>
            <person name="Walker B."/>
            <person name="Young S."/>
            <person name="Zeng Q."/>
            <person name="Gargeya S."/>
            <person name="Fitzgerald M."/>
            <person name="Haas B."/>
            <person name="Abouelleil A."/>
            <person name="Allen A.W."/>
            <person name="Alvarado L."/>
            <person name="Arachchi H.M."/>
            <person name="Berlin A.M."/>
            <person name="Chapman S.B."/>
            <person name="Gainer-Dewar J."/>
            <person name="Goldberg J."/>
            <person name="Griggs A."/>
            <person name="Gujja S."/>
            <person name="Hansen M."/>
            <person name="Howarth C."/>
            <person name="Imamovic A."/>
            <person name="Ireland A."/>
            <person name="Larimer J."/>
            <person name="McCowan C."/>
            <person name="Murphy C."/>
            <person name="Pearson M."/>
            <person name="Poon T.W."/>
            <person name="Priest M."/>
            <person name="Roberts A."/>
            <person name="Saif S."/>
            <person name="Shea T."/>
            <person name="Sisk P."/>
            <person name="Sykes S."/>
            <person name="Wortman J."/>
            <person name="Nusbaum C."/>
            <person name="Birren B."/>
        </authorList>
    </citation>
    <scope>NUCLEOTIDE SEQUENCE [LARGE SCALE GENOMIC DNA]</scope>
    <source>
        <strain evidence="1 2">ACS-093-V-SCH5</strain>
    </source>
</reference>
<protein>
    <submittedName>
        <fullName evidence="1">Uncharacterized protein</fullName>
    </submittedName>
</protein>
<comment type="caution">
    <text evidence="1">The sequence shown here is derived from an EMBL/GenBank/DDBJ whole genome shotgun (WGS) entry which is preliminary data.</text>
</comment>
<dbReference type="AlphaFoldDB" id="S2W0K0"/>
<dbReference type="HOGENOM" id="CLU_1968574_0_0_11"/>
<gene>
    <name evidence="1" type="ORF">HMPREF9306_01446</name>
</gene>
<dbReference type="RefSeq" id="WP_016456272.1">
    <property type="nucleotide sequence ID" value="NZ_KE150269.1"/>
</dbReference>
<dbReference type="STRING" id="883161.HMPREF9306_01446"/>